<feature type="region of interest" description="Disordered" evidence="1">
    <location>
        <begin position="113"/>
        <end position="134"/>
    </location>
</feature>
<gene>
    <name evidence="3" type="ORF">TsocGM_12995</name>
</gene>
<sequence>MPIRLVALDEGPDITIDRAMIIVGRHPQCDARLDSIRVSRRHCCMMQDKENGDIIVRDLGSTNGIRINGQRVEMGKLRAGDELSIAHIRFRLEAGHAEELTLAETMPADHASLASHPGVAAPPRVPTSSTAASSENPLAAAVRELLPAAMAERCRIQVIVQMPQDDGDSAPEEPDAEAQTPESDEPCPSDSSPSSRG</sequence>
<evidence type="ECO:0000259" key="2">
    <source>
        <dbReference type="PROSITE" id="PS50006"/>
    </source>
</evidence>
<reference evidence="3 4" key="1">
    <citation type="submission" date="2018-12" db="EMBL/GenBank/DDBJ databases">
        <authorList>
            <person name="Toschakov S.V."/>
        </authorList>
    </citation>
    <scope>NUCLEOTIDE SEQUENCE [LARGE SCALE GENOMIC DNA]</scope>
    <source>
        <strain evidence="3 4">GM2012</strain>
    </source>
</reference>
<reference evidence="3 4" key="2">
    <citation type="submission" date="2019-01" db="EMBL/GenBank/DDBJ databases">
        <title>Tautonia sociabilis, a novel thermotolerant planctomycete of Isosphaeraceae family, isolated from a 4000 m deep subterranean habitat.</title>
        <authorList>
            <person name="Kovaleva O.L."/>
            <person name="Elcheninov A.G."/>
            <person name="Van Heerden E."/>
            <person name="Toshchakov S.V."/>
            <person name="Novikov A."/>
            <person name="Bonch-Osmolovskaya E.A."/>
            <person name="Kublanov I.V."/>
        </authorList>
    </citation>
    <scope>NUCLEOTIDE SEQUENCE [LARGE SCALE GENOMIC DNA]</scope>
    <source>
        <strain evidence="3 4">GM2012</strain>
    </source>
</reference>
<dbReference type="Pfam" id="PF00498">
    <property type="entry name" value="FHA"/>
    <property type="match status" value="1"/>
</dbReference>
<dbReference type="SMART" id="SM00240">
    <property type="entry name" value="FHA"/>
    <property type="match status" value="1"/>
</dbReference>
<organism evidence="3 4">
    <name type="scientific">Tautonia sociabilis</name>
    <dbReference type="NCBI Taxonomy" id="2080755"/>
    <lineage>
        <taxon>Bacteria</taxon>
        <taxon>Pseudomonadati</taxon>
        <taxon>Planctomycetota</taxon>
        <taxon>Planctomycetia</taxon>
        <taxon>Isosphaerales</taxon>
        <taxon>Isosphaeraceae</taxon>
        <taxon>Tautonia</taxon>
    </lineage>
</organism>
<dbReference type="Proteomes" id="UP000280296">
    <property type="component" value="Unassembled WGS sequence"/>
</dbReference>
<evidence type="ECO:0000256" key="1">
    <source>
        <dbReference type="SAM" id="MobiDB-lite"/>
    </source>
</evidence>
<dbReference type="PROSITE" id="PS50006">
    <property type="entry name" value="FHA_DOMAIN"/>
    <property type="match status" value="1"/>
</dbReference>
<feature type="domain" description="FHA" evidence="2">
    <location>
        <begin position="21"/>
        <end position="72"/>
    </location>
</feature>
<evidence type="ECO:0000313" key="4">
    <source>
        <dbReference type="Proteomes" id="UP000280296"/>
    </source>
</evidence>
<comment type="caution">
    <text evidence="3">The sequence shown here is derived from an EMBL/GenBank/DDBJ whole genome shotgun (WGS) entry which is preliminary data.</text>
</comment>
<dbReference type="CDD" id="cd00060">
    <property type="entry name" value="FHA"/>
    <property type="match status" value="1"/>
</dbReference>
<keyword evidence="4" id="KW-1185">Reference proteome</keyword>
<accession>A0A432MIW1</accession>
<feature type="compositionally biased region" description="Acidic residues" evidence="1">
    <location>
        <begin position="165"/>
        <end position="187"/>
    </location>
</feature>
<feature type="compositionally biased region" description="Low complexity" evidence="1">
    <location>
        <begin position="188"/>
        <end position="197"/>
    </location>
</feature>
<feature type="region of interest" description="Disordered" evidence="1">
    <location>
        <begin position="159"/>
        <end position="197"/>
    </location>
</feature>
<dbReference type="AlphaFoldDB" id="A0A432MIW1"/>
<evidence type="ECO:0000313" key="3">
    <source>
        <dbReference type="EMBL" id="RUL87291.1"/>
    </source>
</evidence>
<dbReference type="InterPro" id="IPR008984">
    <property type="entry name" value="SMAD_FHA_dom_sf"/>
</dbReference>
<dbReference type="SUPFAM" id="SSF49879">
    <property type="entry name" value="SMAD/FHA domain"/>
    <property type="match status" value="1"/>
</dbReference>
<dbReference type="EMBL" id="RYZH01000023">
    <property type="protein sequence ID" value="RUL87291.1"/>
    <property type="molecule type" value="Genomic_DNA"/>
</dbReference>
<protein>
    <submittedName>
        <fullName evidence="3">FHA domain-containing protein</fullName>
    </submittedName>
</protein>
<dbReference type="InterPro" id="IPR000253">
    <property type="entry name" value="FHA_dom"/>
</dbReference>
<name>A0A432MIW1_9BACT</name>
<dbReference type="Gene3D" id="2.60.200.20">
    <property type="match status" value="1"/>
</dbReference>
<proteinExistence type="predicted"/>
<dbReference type="OrthoDB" id="277679at2"/>
<dbReference type="RefSeq" id="WP_126725804.1">
    <property type="nucleotide sequence ID" value="NZ_RYZH01000023.1"/>
</dbReference>